<reference evidence="1 2" key="1">
    <citation type="submission" date="2018-12" db="EMBL/GenBank/DDBJ databases">
        <title>Genome sequence from the cellulolytic species, Caldicellulosiruptor changbaiensis.</title>
        <authorList>
            <person name="Blumer-Schuette S.E."/>
            <person name="Mendoza C."/>
        </authorList>
    </citation>
    <scope>NUCLEOTIDE SEQUENCE [LARGE SCALE GENOMIC DNA]</scope>
    <source>
        <strain evidence="1 2">CBS-Z</strain>
    </source>
</reference>
<dbReference type="Proteomes" id="UP000282930">
    <property type="component" value="Chromosome"/>
</dbReference>
<keyword evidence="2" id="KW-1185">Reference proteome</keyword>
<evidence type="ECO:0000313" key="2">
    <source>
        <dbReference type="Proteomes" id="UP000282930"/>
    </source>
</evidence>
<dbReference type="EMBL" id="CP034791">
    <property type="protein sequence ID" value="AZT89278.1"/>
    <property type="molecule type" value="Genomic_DNA"/>
</dbReference>
<organism evidence="1 2">
    <name type="scientific">Caldicellulosiruptor changbaiensis</name>
    <dbReference type="NCBI Taxonomy" id="1222016"/>
    <lineage>
        <taxon>Bacteria</taxon>
        <taxon>Bacillati</taxon>
        <taxon>Bacillota</taxon>
        <taxon>Bacillota incertae sedis</taxon>
        <taxon>Caldicellulosiruptorales</taxon>
        <taxon>Caldicellulosiruptoraceae</taxon>
        <taxon>Caldicellulosiruptor</taxon>
    </lineage>
</organism>
<sequence>MDKIPRDIIYFVPQYLDSGDGVMLLLLNGEKKVCPMSIRSFTKKLYSMYAIDPLTIKKLISKKIGQKNLLPIVLPDVTFIPVKTRKARVSTDPIFGYVNLSQVFKIDEKEEGFEILFKCGAVLQCFGSAKYFKRRITAASIISDYFSSMWAKGVCTIKEECELENVLSLE</sequence>
<name>A0A3T0D256_9FIRM</name>
<proteinExistence type="predicted"/>
<evidence type="ECO:0000313" key="1">
    <source>
        <dbReference type="EMBL" id="AZT89278.1"/>
    </source>
</evidence>
<protein>
    <submittedName>
        <fullName evidence="1">Uncharacterized protein</fullName>
    </submittedName>
</protein>
<gene>
    <name evidence="1" type="ORF">ELD05_00480</name>
</gene>
<dbReference type="KEGG" id="ccha:ELD05_00480"/>
<dbReference type="AlphaFoldDB" id="A0A3T0D256"/>
<accession>A0A3T0D256</accession>
<dbReference type="RefSeq" id="WP_127350898.1">
    <property type="nucleotide sequence ID" value="NZ_CP034791.1"/>
</dbReference>